<evidence type="ECO:0000256" key="2">
    <source>
        <dbReference type="ARBA" id="ARBA00006289"/>
    </source>
</evidence>
<proteinExistence type="inferred from homology"/>
<dbReference type="Pfam" id="PF04112">
    <property type="entry name" value="Mak10"/>
    <property type="match status" value="1"/>
</dbReference>
<dbReference type="InParanoid" id="A0A0D2A0X0"/>
<dbReference type="Proteomes" id="UP000053259">
    <property type="component" value="Unassembled WGS sequence"/>
</dbReference>
<name>A0A0D2A0X0_9PEZI</name>
<evidence type="ECO:0000256" key="3">
    <source>
        <dbReference type="ARBA" id="ARBA00022490"/>
    </source>
</evidence>
<dbReference type="InterPro" id="IPR057983">
    <property type="entry name" value="NAA35-like_N"/>
</dbReference>
<dbReference type="InterPro" id="IPR007244">
    <property type="entry name" value="Naa35_N"/>
</dbReference>
<evidence type="ECO:0000313" key="6">
    <source>
        <dbReference type="EMBL" id="KIV99939.1"/>
    </source>
</evidence>
<keyword evidence="7" id="KW-1185">Reference proteome</keyword>
<feature type="domain" description="NAA35-like N-terminal" evidence="4">
    <location>
        <begin position="72"/>
        <end position="242"/>
    </location>
</feature>
<dbReference type="GO" id="GO:0031417">
    <property type="term" value="C:NatC complex"/>
    <property type="evidence" value="ECO:0007669"/>
    <property type="project" value="InterPro"/>
</dbReference>
<dbReference type="VEuPathDB" id="FungiDB:PV09_08458"/>
<dbReference type="RefSeq" id="XP_016209809.1">
    <property type="nucleotide sequence ID" value="XM_016362361.1"/>
</dbReference>
<dbReference type="Pfam" id="PF25789">
    <property type="entry name" value="TPR_NAA35"/>
    <property type="match status" value="1"/>
</dbReference>
<dbReference type="STRING" id="253628.A0A0D2A0X0"/>
<feature type="domain" description="NAA35-like TPR repeats" evidence="5">
    <location>
        <begin position="375"/>
        <end position="766"/>
    </location>
</feature>
<reference evidence="6 7" key="1">
    <citation type="submission" date="2015-01" db="EMBL/GenBank/DDBJ databases">
        <title>The Genome Sequence of Ochroconis gallopava CBS43764.</title>
        <authorList>
            <consortium name="The Broad Institute Genomics Platform"/>
            <person name="Cuomo C."/>
            <person name="de Hoog S."/>
            <person name="Gorbushina A."/>
            <person name="Stielow B."/>
            <person name="Teixiera M."/>
            <person name="Abouelleil A."/>
            <person name="Chapman S.B."/>
            <person name="Priest M."/>
            <person name="Young S.K."/>
            <person name="Wortman J."/>
            <person name="Nusbaum C."/>
            <person name="Birren B."/>
        </authorList>
    </citation>
    <scope>NUCLEOTIDE SEQUENCE [LARGE SCALE GENOMIC DNA]</scope>
    <source>
        <strain evidence="6 7">CBS 43764</strain>
    </source>
</reference>
<evidence type="ECO:0000256" key="1">
    <source>
        <dbReference type="ARBA" id="ARBA00004496"/>
    </source>
</evidence>
<dbReference type="InterPro" id="IPR057982">
    <property type="entry name" value="TPR_NAA35"/>
</dbReference>
<keyword evidence="3" id="KW-0963">Cytoplasm</keyword>
<comment type="subcellular location">
    <subcellularLocation>
        <location evidence="1">Cytoplasm</location>
    </subcellularLocation>
</comment>
<dbReference type="EMBL" id="KN847569">
    <property type="protein sequence ID" value="KIV99939.1"/>
    <property type="molecule type" value="Genomic_DNA"/>
</dbReference>
<sequence>MKSESDDSLVRATSHMVINDDGRKSTEISAATTDSKADAMDFPKPTSSVLGDKRVWDITAKFRHVASTLPVGTLVKDTAFTLFESVGALEIMDPKMDSGCLAPGESLVDEYDLERPLLPEEVIGIIDQFLCCEMAWYEGYPLAQTLFSSHYIDKLLSLEAKNVDQIHFSKSGRDNVWSSPLVHLVLRAYCIAMIKCCDYALEEINRSLDGGGTRCNFYEEEDFSGHTYGRELFTKIPLKPILDLLSLAAEFTSTEKEHSVNGQHLGSPDLYGAIAARINFRITLLRAMSLEEDIEDKFKLWKDMPGFLADIKTTHSLGLPVKESFSPKIQRRLASTVPPKPMVEISFDDALTKLENMCKDCAEAVKIVHFGPHNVQPLKSFLWAFSSRKPEPYTYPRACLAAALFMCDDSGFQQLLRRDLEDIVLAGSDVLDPINWTIEAPQSKTPVSNRRFEMAKAVSHFCEVAVHMPGGYIDYFRTLTSNRCRVRRNLTHVAAALEDLQTMETEHLDESLRKFSTDEIEFPLSSWTYLQKLRVMEWIVQLGFELDMYLPDELAGMYWYLAALSSSRQSLIEPLLAEAEARAAKVRASSRDEASKELKLEQNINFLRSMKAEACGTTVLASSLSLMYVLLSYLGLVPQSAVNSKFYQPELKYELRMKPFLTIKSPELPSFQDWNSAIHPFGPYIGSQSMFEKSWTPSLEKIEEEIKQAKAQFSTVKKLGIVAAGYEGLNEIWAKNTSALLQTCIATGISLSTLKMHTKERQLKLEIPPPGNNRYHDWWIVPKLTLVE</sequence>
<accession>A0A0D2A0X0</accession>
<evidence type="ECO:0000259" key="5">
    <source>
        <dbReference type="Pfam" id="PF25789"/>
    </source>
</evidence>
<dbReference type="OrthoDB" id="269405at2759"/>
<dbReference type="PANTHER" id="PTHR21373:SF0">
    <property type="entry name" value="N-ALPHA-ACETYLTRANSFERASE 35, NATC AUXILIARY SUBUNIT"/>
    <property type="match status" value="1"/>
</dbReference>
<gene>
    <name evidence="6" type="ORF">PV09_08458</name>
</gene>
<organism evidence="6 7">
    <name type="scientific">Verruconis gallopava</name>
    <dbReference type="NCBI Taxonomy" id="253628"/>
    <lineage>
        <taxon>Eukaryota</taxon>
        <taxon>Fungi</taxon>
        <taxon>Dikarya</taxon>
        <taxon>Ascomycota</taxon>
        <taxon>Pezizomycotina</taxon>
        <taxon>Dothideomycetes</taxon>
        <taxon>Pleosporomycetidae</taxon>
        <taxon>Venturiales</taxon>
        <taxon>Sympoventuriaceae</taxon>
        <taxon>Verruconis</taxon>
    </lineage>
</organism>
<evidence type="ECO:0000259" key="4">
    <source>
        <dbReference type="Pfam" id="PF04112"/>
    </source>
</evidence>
<dbReference type="GeneID" id="27316431"/>
<protein>
    <submittedName>
        <fullName evidence="6">Uncharacterized protein</fullName>
    </submittedName>
</protein>
<comment type="similarity">
    <text evidence="2">Belongs to the MAK10 family.</text>
</comment>
<dbReference type="PANTHER" id="PTHR21373">
    <property type="entry name" value="GLUCOSE REPRESSIBLE PROTEIN MAK10"/>
    <property type="match status" value="1"/>
</dbReference>
<dbReference type="AlphaFoldDB" id="A0A0D2A0X0"/>
<evidence type="ECO:0000313" key="7">
    <source>
        <dbReference type="Proteomes" id="UP000053259"/>
    </source>
</evidence>
<dbReference type="FunCoup" id="A0A0D2A0X0">
    <property type="interactions" value="604"/>
</dbReference>